<evidence type="ECO:0000256" key="2">
    <source>
        <dbReference type="ARBA" id="ARBA00022980"/>
    </source>
</evidence>
<dbReference type="AlphaFoldDB" id="A0A371R3N0"/>
<evidence type="ECO:0000313" key="6">
    <source>
        <dbReference type="EMBL" id="RFA98411.1"/>
    </source>
</evidence>
<dbReference type="Pfam" id="PF03297">
    <property type="entry name" value="Ribosomal_S25"/>
    <property type="match status" value="1"/>
</dbReference>
<accession>A0A371R3N0</accession>
<dbReference type="GO" id="GO:1990904">
    <property type="term" value="C:ribonucleoprotein complex"/>
    <property type="evidence" value="ECO:0007669"/>
    <property type="project" value="UniProtKB-KW"/>
</dbReference>
<protein>
    <submittedName>
        <fullName evidence="6">30S ribosomal protein S25e</fullName>
    </submittedName>
</protein>
<gene>
    <name evidence="5" type="ORF">CGL51_10505</name>
    <name evidence="6" type="ORF">CGL52_07225</name>
</gene>
<dbReference type="InterPro" id="IPR036388">
    <property type="entry name" value="WH-like_DNA-bd_sf"/>
</dbReference>
<dbReference type="OrthoDB" id="31234at2157"/>
<evidence type="ECO:0000256" key="1">
    <source>
        <dbReference type="ARBA" id="ARBA00009106"/>
    </source>
</evidence>
<name>A0A371R3N0_9CREN</name>
<dbReference type="GO" id="GO:0005840">
    <property type="term" value="C:ribosome"/>
    <property type="evidence" value="ECO:0007669"/>
    <property type="project" value="UniProtKB-KW"/>
</dbReference>
<reference evidence="7 8" key="1">
    <citation type="submission" date="2017-07" db="EMBL/GenBank/DDBJ databases">
        <title>Draft genome sequence of aerobic hyperthermophilic archaea, Pyrobaculum aerophilum YKB31 and YKB32.</title>
        <authorList>
            <person name="Mochizuki T."/>
            <person name="Berliner A.J."/>
            <person name="Yoshida-Takashima Y."/>
            <person name="Takaki Y."/>
            <person name="Nunoura T."/>
            <person name="Takai K."/>
        </authorList>
    </citation>
    <scope>NUCLEOTIDE SEQUENCE [LARGE SCALE GENOMIC DNA]</scope>
    <source>
        <strain evidence="5 8">YKB31</strain>
        <strain evidence="6 7">YKB32</strain>
    </source>
</reference>
<evidence type="ECO:0000313" key="8">
    <source>
        <dbReference type="Proteomes" id="UP000257123"/>
    </source>
</evidence>
<dbReference type="InterPro" id="IPR004977">
    <property type="entry name" value="Ribosomal_eS25"/>
</dbReference>
<comment type="similarity">
    <text evidence="1">Belongs to the eukaryotic ribosomal protein eS25 family.</text>
</comment>
<evidence type="ECO:0000256" key="3">
    <source>
        <dbReference type="ARBA" id="ARBA00023274"/>
    </source>
</evidence>
<dbReference type="Gene3D" id="1.10.10.10">
    <property type="entry name" value="Winged helix-like DNA-binding domain superfamily/Winged helix DNA-binding domain"/>
    <property type="match status" value="1"/>
</dbReference>
<feature type="compositionally biased region" description="Basic and acidic residues" evidence="4">
    <location>
        <begin position="14"/>
        <end position="38"/>
    </location>
</feature>
<comment type="caution">
    <text evidence="6">The sequence shown here is derived from an EMBL/GenBank/DDBJ whole genome shotgun (WGS) entry which is preliminary data.</text>
</comment>
<dbReference type="EMBL" id="NMUE01000039">
    <property type="protein sequence ID" value="RFA94301.1"/>
    <property type="molecule type" value="Genomic_DNA"/>
</dbReference>
<keyword evidence="2 6" id="KW-0689">Ribosomal protein</keyword>
<evidence type="ECO:0000313" key="5">
    <source>
        <dbReference type="EMBL" id="RFA94301.1"/>
    </source>
</evidence>
<proteinExistence type="inferred from homology"/>
<feature type="region of interest" description="Disordered" evidence="4">
    <location>
        <begin position="1"/>
        <end position="38"/>
    </location>
</feature>
<organism evidence="6 7">
    <name type="scientific">Pyrobaculum aerophilum</name>
    <dbReference type="NCBI Taxonomy" id="13773"/>
    <lineage>
        <taxon>Archaea</taxon>
        <taxon>Thermoproteota</taxon>
        <taxon>Thermoprotei</taxon>
        <taxon>Thermoproteales</taxon>
        <taxon>Thermoproteaceae</taxon>
        <taxon>Pyrobaculum</taxon>
    </lineage>
</organism>
<evidence type="ECO:0000256" key="4">
    <source>
        <dbReference type="SAM" id="MobiDB-lite"/>
    </source>
</evidence>
<dbReference type="RefSeq" id="WP_116421696.1">
    <property type="nucleotide sequence ID" value="NZ_NMUE01000039.1"/>
</dbReference>
<dbReference type="EMBL" id="NMUF01000017">
    <property type="protein sequence ID" value="RFA98411.1"/>
    <property type="molecule type" value="Genomic_DNA"/>
</dbReference>
<keyword evidence="3" id="KW-0687">Ribonucleoprotein</keyword>
<dbReference type="Proteomes" id="UP000257123">
    <property type="component" value="Unassembled WGS sequence"/>
</dbReference>
<dbReference type="Proteomes" id="UP000256877">
    <property type="component" value="Unassembled WGS sequence"/>
</dbReference>
<sequence>MGGKKKPTLSQLAKKAEKEKAQQAQKAKKEVKKEETPAKRTIQVLDEKVFQAIAKEVQDMRVVTPYEIASKYGIKMSVAFKVLRNLKERGDLVLVAKGHRTEIYVPAKRS</sequence>
<evidence type="ECO:0000313" key="7">
    <source>
        <dbReference type="Proteomes" id="UP000256877"/>
    </source>
</evidence>